<feature type="transmembrane region" description="Helical" evidence="1">
    <location>
        <begin position="31"/>
        <end position="50"/>
    </location>
</feature>
<dbReference type="KEGG" id="atl:Athai_46940"/>
<name>A0A7R7HZ32_9ACTN</name>
<feature type="transmembrane region" description="Helical" evidence="1">
    <location>
        <begin position="155"/>
        <end position="176"/>
    </location>
</feature>
<evidence type="ECO:0000256" key="1">
    <source>
        <dbReference type="SAM" id="Phobius"/>
    </source>
</evidence>
<organism evidence="2 3">
    <name type="scientific">Actinocatenispora thailandica</name>
    <dbReference type="NCBI Taxonomy" id="227318"/>
    <lineage>
        <taxon>Bacteria</taxon>
        <taxon>Bacillati</taxon>
        <taxon>Actinomycetota</taxon>
        <taxon>Actinomycetes</taxon>
        <taxon>Micromonosporales</taxon>
        <taxon>Micromonosporaceae</taxon>
        <taxon>Actinocatenispora</taxon>
    </lineage>
</organism>
<gene>
    <name evidence="2" type="ORF">Athai_46940</name>
</gene>
<proteinExistence type="predicted"/>
<dbReference type="RefSeq" id="WP_203963441.1">
    <property type="nucleotide sequence ID" value="NZ_AP023355.1"/>
</dbReference>
<feature type="transmembrane region" description="Helical" evidence="1">
    <location>
        <begin position="99"/>
        <end position="118"/>
    </location>
</feature>
<keyword evidence="1" id="KW-0812">Transmembrane</keyword>
<keyword evidence="1" id="KW-1133">Transmembrane helix</keyword>
<keyword evidence="3" id="KW-1185">Reference proteome</keyword>
<sequence>MTASTVLIQVIVLAVTLESDLGRRKIGWFRVLRPVISVAAIAPFFFTSVPTSGNSVILQSAGAVLGLGIGAVSVSGAFVSIEHEPRYRGWLARLTHRPAVPAMMSRCGIGYAVIWAAVSVGRLAFAYASEHIFPAAMGTFMAAHQLSPDALANAFIFLSFGMGIARSALLVGRAYVATRSASAVPAAQPAILEPDGTHVSAATRR</sequence>
<dbReference type="AlphaFoldDB" id="A0A7R7HZ32"/>
<evidence type="ECO:0000313" key="3">
    <source>
        <dbReference type="Proteomes" id="UP000611640"/>
    </source>
</evidence>
<dbReference type="Proteomes" id="UP000611640">
    <property type="component" value="Chromosome"/>
</dbReference>
<evidence type="ECO:0000313" key="2">
    <source>
        <dbReference type="EMBL" id="BCJ37191.1"/>
    </source>
</evidence>
<reference evidence="2 3" key="1">
    <citation type="submission" date="2020-08" db="EMBL/GenBank/DDBJ databases">
        <title>Whole genome shotgun sequence of Actinocatenispora thailandica NBRC 105041.</title>
        <authorList>
            <person name="Komaki H."/>
            <person name="Tamura T."/>
        </authorList>
    </citation>
    <scope>NUCLEOTIDE SEQUENCE [LARGE SCALE GENOMIC DNA]</scope>
    <source>
        <strain evidence="2 3">NBRC 105041</strain>
    </source>
</reference>
<accession>A0A7R7HZ32</accession>
<dbReference type="EMBL" id="AP023355">
    <property type="protein sequence ID" value="BCJ37191.1"/>
    <property type="molecule type" value="Genomic_DNA"/>
</dbReference>
<feature type="transmembrane region" description="Helical" evidence="1">
    <location>
        <begin position="56"/>
        <end position="79"/>
    </location>
</feature>
<protein>
    <submittedName>
        <fullName evidence="2">Uncharacterized protein</fullName>
    </submittedName>
</protein>
<keyword evidence="1" id="KW-0472">Membrane</keyword>